<dbReference type="GO" id="GO:0032259">
    <property type="term" value="P:methylation"/>
    <property type="evidence" value="ECO:0007669"/>
    <property type="project" value="UniProtKB-KW"/>
</dbReference>
<dbReference type="PANTHER" id="PTHR43667">
    <property type="entry name" value="CYCLOPROPANE-FATTY-ACYL-PHOSPHOLIPID SYNTHASE"/>
    <property type="match status" value="1"/>
</dbReference>
<evidence type="ECO:0000259" key="6">
    <source>
        <dbReference type="Pfam" id="PF25371"/>
    </source>
</evidence>
<dbReference type="InterPro" id="IPR057206">
    <property type="entry name" value="DUF7884"/>
</dbReference>
<keyword evidence="2 7" id="KW-0489">Methyltransferase</keyword>
<evidence type="ECO:0000256" key="4">
    <source>
        <dbReference type="ARBA" id="ARBA00022691"/>
    </source>
</evidence>
<keyword evidence="4" id="KW-0949">S-adenosyl-L-methionine</keyword>
<dbReference type="EMBL" id="JACIJI010000003">
    <property type="protein sequence ID" value="MBB5719212.1"/>
    <property type="molecule type" value="Genomic_DNA"/>
</dbReference>
<keyword evidence="5" id="KW-0443">Lipid metabolism</keyword>
<feature type="domain" description="DUF7884" evidence="6">
    <location>
        <begin position="15"/>
        <end position="86"/>
    </location>
</feature>
<dbReference type="Gene3D" id="3.40.50.150">
    <property type="entry name" value="Vaccinia Virus protein VP39"/>
    <property type="match status" value="1"/>
</dbReference>
<keyword evidence="3 7" id="KW-0808">Transferase</keyword>
<dbReference type="Proteomes" id="UP000554342">
    <property type="component" value="Unassembled WGS sequence"/>
</dbReference>
<dbReference type="SUPFAM" id="SSF53335">
    <property type="entry name" value="S-adenosyl-L-methionine-dependent methyltransferases"/>
    <property type="match status" value="1"/>
</dbReference>
<evidence type="ECO:0000256" key="1">
    <source>
        <dbReference type="ARBA" id="ARBA00010815"/>
    </source>
</evidence>
<dbReference type="EC" id="2.1.1.79" evidence="7"/>
<evidence type="ECO:0000313" key="8">
    <source>
        <dbReference type="Proteomes" id="UP000554342"/>
    </source>
</evidence>
<evidence type="ECO:0000313" key="7">
    <source>
        <dbReference type="EMBL" id="MBB5719212.1"/>
    </source>
</evidence>
<dbReference type="RefSeq" id="WP_184003708.1">
    <property type="nucleotide sequence ID" value="NZ_BAABIF010000012.1"/>
</dbReference>
<gene>
    <name evidence="7" type="ORF">FHR23_002150</name>
</gene>
<dbReference type="GO" id="GO:0008610">
    <property type="term" value="P:lipid biosynthetic process"/>
    <property type="evidence" value="ECO:0007669"/>
    <property type="project" value="InterPro"/>
</dbReference>
<proteinExistence type="inferred from homology"/>
<reference evidence="7 8" key="1">
    <citation type="submission" date="2020-08" db="EMBL/GenBank/DDBJ databases">
        <title>Genomic Encyclopedia of Type Strains, Phase IV (KMG-IV): sequencing the most valuable type-strain genomes for metagenomic binning, comparative biology and taxonomic classification.</title>
        <authorList>
            <person name="Goeker M."/>
        </authorList>
    </citation>
    <scope>NUCLEOTIDE SEQUENCE [LARGE SCALE GENOMIC DNA]</scope>
    <source>
        <strain evidence="7 8">DSM 27203</strain>
    </source>
</reference>
<evidence type="ECO:0000256" key="2">
    <source>
        <dbReference type="ARBA" id="ARBA00022603"/>
    </source>
</evidence>
<accession>A0A840Z0G6</accession>
<dbReference type="Pfam" id="PF25371">
    <property type="entry name" value="DUF7884"/>
    <property type="match status" value="1"/>
</dbReference>
<dbReference type="InterPro" id="IPR050723">
    <property type="entry name" value="CFA/CMAS"/>
</dbReference>
<evidence type="ECO:0000256" key="3">
    <source>
        <dbReference type="ARBA" id="ARBA00022679"/>
    </source>
</evidence>
<dbReference type="InterPro" id="IPR003333">
    <property type="entry name" value="CMAS"/>
</dbReference>
<comment type="similarity">
    <text evidence="1">Belongs to the CFA/CMAS family.</text>
</comment>
<dbReference type="InterPro" id="IPR029063">
    <property type="entry name" value="SAM-dependent_MTases_sf"/>
</dbReference>
<evidence type="ECO:0000256" key="5">
    <source>
        <dbReference type="ARBA" id="ARBA00023098"/>
    </source>
</evidence>
<dbReference type="Pfam" id="PF02353">
    <property type="entry name" value="CMAS"/>
    <property type="match status" value="1"/>
</dbReference>
<keyword evidence="8" id="KW-1185">Reference proteome</keyword>
<name>A0A840Z0G6_9SPHN</name>
<comment type="caution">
    <text evidence="7">The sequence shown here is derived from an EMBL/GenBank/DDBJ whole genome shotgun (WGS) entry which is preliminary data.</text>
</comment>
<dbReference type="PANTHER" id="PTHR43667:SF1">
    <property type="entry name" value="CYCLOPROPANE-FATTY-ACYL-PHOSPHOLIPID SYNTHASE"/>
    <property type="match status" value="1"/>
</dbReference>
<organism evidence="7 8">
    <name type="scientific">Stakelama sediminis</name>
    <dbReference type="NCBI Taxonomy" id="463200"/>
    <lineage>
        <taxon>Bacteria</taxon>
        <taxon>Pseudomonadati</taxon>
        <taxon>Pseudomonadota</taxon>
        <taxon>Alphaproteobacteria</taxon>
        <taxon>Sphingomonadales</taxon>
        <taxon>Sphingomonadaceae</taxon>
        <taxon>Stakelama</taxon>
    </lineage>
</organism>
<dbReference type="PIRSF" id="PIRSF003085">
    <property type="entry name" value="CMAS"/>
    <property type="match status" value="1"/>
</dbReference>
<dbReference type="AlphaFoldDB" id="A0A840Z0G6"/>
<protein>
    <submittedName>
        <fullName evidence="7">Cyclopropane-fatty-acyl-phospholipid synthase</fullName>
        <ecNumber evidence="7">2.1.1.79</ecNumber>
    </submittedName>
</protein>
<sequence length="422" mass="48207">MALIDPFLERAVKRGQLTLQYPNGKSRTFGKPDPELKPVTLRFHDKSVMRRILTDPSLGAAETFMDGTLTIEQGDVRDMLSLFMANDRWENGKSKLDANLAHRILNKVKHRIDSHNAARTAKNNVAHHYDLSDRLYDLFLDVDRQYSCAYWTDPENETLEQAQLDKKAHIVAKLAIEPGMRVLDIGCGWGGMALYIHRKTGAEVLGVTLSEEQLKVARRRAEEAGVADKVKFELIDYRALDGQFDRIVSVGMFEHVGVPQYKTFFKKCRDLMPAHGVMLVHSIGRAAGPGVTDKFTAKYIFPGGYIPALSEMIAANEDNRMFVTDVEVLRKHYAFTLQRWYERTVAAKDAIIGLYDERFFRMWTYYLAGSEVSFRYGGLVNYQVQYARSRDALPLTRDYMLEAEAKLRERYVDPARQTEAAE</sequence>
<dbReference type="CDD" id="cd02440">
    <property type="entry name" value="AdoMet_MTases"/>
    <property type="match status" value="1"/>
</dbReference>
<dbReference type="GO" id="GO:0008825">
    <property type="term" value="F:cyclopropane-fatty-acyl-phospholipid synthase activity"/>
    <property type="evidence" value="ECO:0007669"/>
    <property type="project" value="UniProtKB-EC"/>
</dbReference>